<gene>
    <name evidence="3" type="ORF">HHI_03672</name>
</gene>
<comment type="caution">
    <text evidence="3">The sequence shown here is derived from an EMBL/GenBank/DDBJ whole genome shotgun (WGS) entry which is preliminary data.</text>
</comment>
<feature type="chain" id="PRO_5001578398" description="DUF4129 domain-containing protein" evidence="2">
    <location>
        <begin position="27"/>
        <end position="271"/>
    </location>
</feature>
<evidence type="ECO:0000256" key="2">
    <source>
        <dbReference type="SAM" id="SignalP"/>
    </source>
</evidence>
<keyword evidence="1" id="KW-0812">Transmembrane</keyword>
<keyword evidence="4" id="KW-1185">Reference proteome</keyword>
<dbReference type="Proteomes" id="UP000025061">
    <property type="component" value="Unassembled WGS sequence"/>
</dbReference>
<dbReference type="PATRIC" id="fig|1280951.3.peg.747"/>
<dbReference type="EMBL" id="ARYI01000002">
    <property type="protein sequence ID" value="KCZ95839.1"/>
    <property type="molecule type" value="Genomic_DNA"/>
</dbReference>
<dbReference type="AlphaFoldDB" id="A0A059FYM4"/>
<proteinExistence type="predicted"/>
<organism evidence="3 4">
    <name type="scientific">Hyphomonas hirschiana VP5</name>
    <dbReference type="NCBI Taxonomy" id="1280951"/>
    <lineage>
        <taxon>Bacteria</taxon>
        <taxon>Pseudomonadati</taxon>
        <taxon>Pseudomonadota</taxon>
        <taxon>Alphaproteobacteria</taxon>
        <taxon>Hyphomonadales</taxon>
        <taxon>Hyphomonadaceae</taxon>
        <taxon>Hyphomonas</taxon>
    </lineage>
</organism>
<evidence type="ECO:0000313" key="3">
    <source>
        <dbReference type="EMBL" id="KCZ95839.1"/>
    </source>
</evidence>
<name>A0A059FYM4_9PROT</name>
<dbReference type="OrthoDB" id="8478645at2"/>
<protein>
    <recommendedName>
        <fullName evidence="5">DUF4129 domain-containing protein</fullName>
    </recommendedName>
</protein>
<feature type="transmembrane region" description="Helical" evidence="1">
    <location>
        <begin position="119"/>
        <end position="137"/>
    </location>
</feature>
<evidence type="ECO:0000256" key="1">
    <source>
        <dbReference type="SAM" id="Phobius"/>
    </source>
</evidence>
<keyword evidence="1" id="KW-0472">Membrane</keyword>
<dbReference type="RefSeq" id="WP_049755036.1">
    <property type="nucleotide sequence ID" value="NZ_ARYI01000002.1"/>
</dbReference>
<keyword evidence="1" id="KW-1133">Transmembrane helix</keyword>
<evidence type="ECO:0008006" key="5">
    <source>
        <dbReference type="Google" id="ProtNLM"/>
    </source>
</evidence>
<evidence type="ECO:0000313" key="4">
    <source>
        <dbReference type="Proteomes" id="UP000025061"/>
    </source>
</evidence>
<sequence>MAPLVRSSAVALAACAFLCVGALAHAQNTPPFEAPEPDYTYDPAPEFYDDAEFDETFSGGGLETDTGLVEEAHEAYLRDNDLQLTRPEQEDIEIEPTEPPDWLQAFARFIESLAPVFKIIFWAGVVLVVAGLVYFLFGEAIRMRLGFSRKPKDKPTDDVLTDIRPDADRARSLLEEADALAREGRFAEAVHLLLFRSIEDVQERLDGGVPTSLTAREIAGLGSLPDRARRALRPIIQIVESSFFGGRDVDADGWQSARRSYEDFAFGEGWA</sequence>
<feature type="signal peptide" evidence="2">
    <location>
        <begin position="1"/>
        <end position="26"/>
    </location>
</feature>
<keyword evidence="2" id="KW-0732">Signal</keyword>
<accession>A0A059FYM4</accession>
<reference evidence="3 4" key="1">
    <citation type="submission" date="2013-04" db="EMBL/GenBank/DDBJ databases">
        <title>Hyphomonas hirschiana VP5 Genome Sequencing.</title>
        <authorList>
            <person name="Lai Q."/>
            <person name="Shao Z."/>
        </authorList>
    </citation>
    <scope>NUCLEOTIDE SEQUENCE [LARGE SCALE GENOMIC DNA]</scope>
    <source>
        <strain evidence="3 4">VP5</strain>
    </source>
</reference>